<evidence type="ECO:0000259" key="1">
    <source>
        <dbReference type="Pfam" id="PF00576"/>
    </source>
</evidence>
<dbReference type="STRING" id="2880.D7FRP5"/>
<dbReference type="AlphaFoldDB" id="D7FRP5"/>
<reference evidence="2 3" key="1">
    <citation type="journal article" date="2010" name="Nature">
        <title>The Ectocarpus genome and the independent evolution of multicellularity in brown algae.</title>
        <authorList>
            <person name="Cock J.M."/>
            <person name="Sterck L."/>
            <person name="Rouze P."/>
            <person name="Scornet D."/>
            <person name="Allen A.E."/>
            <person name="Amoutzias G."/>
            <person name="Anthouard V."/>
            <person name="Artiguenave F."/>
            <person name="Aury J.M."/>
            <person name="Badger J.H."/>
            <person name="Beszteri B."/>
            <person name="Billiau K."/>
            <person name="Bonnet E."/>
            <person name="Bothwell J.H."/>
            <person name="Bowler C."/>
            <person name="Boyen C."/>
            <person name="Brownlee C."/>
            <person name="Carrano C.J."/>
            <person name="Charrier B."/>
            <person name="Cho G.Y."/>
            <person name="Coelho S.M."/>
            <person name="Collen J."/>
            <person name="Corre E."/>
            <person name="Da Silva C."/>
            <person name="Delage L."/>
            <person name="Delaroque N."/>
            <person name="Dittami S.M."/>
            <person name="Doulbeau S."/>
            <person name="Elias M."/>
            <person name="Farnham G."/>
            <person name="Gachon C.M."/>
            <person name="Gschloessl B."/>
            <person name="Heesch S."/>
            <person name="Jabbari K."/>
            <person name="Jubin C."/>
            <person name="Kawai H."/>
            <person name="Kimura K."/>
            <person name="Kloareg B."/>
            <person name="Kupper F.C."/>
            <person name="Lang D."/>
            <person name="Le Bail A."/>
            <person name="Leblanc C."/>
            <person name="Lerouge P."/>
            <person name="Lohr M."/>
            <person name="Lopez P.J."/>
            <person name="Martens C."/>
            <person name="Maumus F."/>
            <person name="Michel G."/>
            <person name="Miranda-Saavedra D."/>
            <person name="Morales J."/>
            <person name="Moreau H."/>
            <person name="Motomura T."/>
            <person name="Nagasato C."/>
            <person name="Napoli C.A."/>
            <person name="Nelson D.R."/>
            <person name="Nyvall-Collen P."/>
            <person name="Peters A.F."/>
            <person name="Pommier C."/>
            <person name="Potin P."/>
            <person name="Poulain J."/>
            <person name="Quesneville H."/>
            <person name="Read B."/>
            <person name="Rensing S.A."/>
            <person name="Ritter A."/>
            <person name="Rousvoal S."/>
            <person name="Samanta M."/>
            <person name="Samson G."/>
            <person name="Schroeder D.C."/>
            <person name="Segurens B."/>
            <person name="Strittmatter M."/>
            <person name="Tonon T."/>
            <person name="Tregear J.W."/>
            <person name="Valentin K."/>
            <person name="von Dassow P."/>
            <person name="Yamagishi T."/>
            <person name="Van de Peer Y."/>
            <person name="Wincker P."/>
        </authorList>
    </citation>
    <scope>NUCLEOTIDE SEQUENCE [LARGE SCALE GENOMIC DNA]</scope>
    <source>
        <strain evidence="3">Ec32 / CCAP1310/4</strain>
    </source>
</reference>
<dbReference type="InterPro" id="IPR023416">
    <property type="entry name" value="Transthyretin/HIU_hydrolase_d"/>
</dbReference>
<gene>
    <name evidence="2" type="ORF">Esi_0217_0011</name>
</gene>
<dbReference type="Proteomes" id="UP000002630">
    <property type="component" value="Unassembled WGS sequence"/>
</dbReference>
<dbReference type="InterPro" id="IPR036817">
    <property type="entry name" value="Transthyretin/HIU_hydrolase_sf"/>
</dbReference>
<feature type="domain" description="Transthyretin/hydroxyisourate hydrolase" evidence="1">
    <location>
        <begin position="13"/>
        <end position="71"/>
    </location>
</feature>
<dbReference type="EMBL" id="FN649760">
    <property type="protein sequence ID" value="CBJ30836.1"/>
    <property type="molecule type" value="Genomic_DNA"/>
</dbReference>
<evidence type="ECO:0000313" key="2">
    <source>
        <dbReference type="EMBL" id="CBJ30836.1"/>
    </source>
</evidence>
<dbReference type="Pfam" id="PF00576">
    <property type="entry name" value="Transthyretin"/>
    <property type="match status" value="1"/>
</dbReference>
<proteinExistence type="predicted"/>
<dbReference type="InterPro" id="IPR023419">
    <property type="entry name" value="Transthyretin_CS"/>
</dbReference>
<dbReference type="PANTHER" id="PTHR10395:SF7">
    <property type="entry name" value="5-HYDROXYISOURATE HYDROLASE"/>
    <property type="match status" value="1"/>
</dbReference>
<dbReference type="GO" id="GO:0006144">
    <property type="term" value="P:purine nucleobase metabolic process"/>
    <property type="evidence" value="ECO:0007669"/>
    <property type="project" value="TreeGrafter"/>
</dbReference>
<accession>D7FRP5</accession>
<dbReference type="SUPFAM" id="SSF49472">
    <property type="entry name" value="Transthyretin (synonym: prealbumin)"/>
    <property type="match status" value="1"/>
</dbReference>
<dbReference type="OrthoDB" id="10265230at2759"/>
<protein>
    <submittedName>
        <fullName evidence="2">Transthyretin</fullName>
    </submittedName>
</protein>
<evidence type="ECO:0000313" key="3">
    <source>
        <dbReference type="Proteomes" id="UP000002630"/>
    </source>
</evidence>
<dbReference type="InParanoid" id="D7FRP5"/>
<dbReference type="PANTHER" id="PTHR10395">
    <property type="entry name" value="URICASE AND TRANSTHYRETIN-RELATED"/>
    <property type="match status" value="1"/>
</dbReference>
<dbReference type="PROSITE" id="PS00769">
    <property type="entry name" value="TRANSTHYRETIN_2"/>
    <property type="match status" value="1"/>
</dbReference>
<name>D7FRP5_ECTSI</name>
<organism evidence="2 3">
    <name type="scientific">Ectocarpus siliculosus</name>
    <name type="common">Brown alga</name>
    <name type="synonym">Conferva siliculosa</name>
    <dbReference type="NCBI Taxonomy" id="2880"/>
    <lineage>
        <taxon>Eukaryota</taxon>
        <taxon>Sar</taxon>
        <taxon>Stramenopiles</taxon>
        <taxon>Ochrophyta</taxon>
        <taxon>PX clade</taxon>
        <taxon>Phaeophyceae</taxon>
        <taxon>Ectocarpales</taxon>
        <taxon>Ectocarpaceae</taxon>
        <taxon>Ectocarpus</taxon>
    </lineage>
</organism>
<dbReference type="eggNOG" id="KOG3006">
    <property type="taxonomic scope" value="Eukaryota"/>
</dbReference>
<dbReference type="Gene3D" id="2.60.40.180">
    <property type="entry name" value="Transthyretin/hydroxyisourate hydrolase domain"/>
    <property type="match status" value="1"/>
</dbReference>
<keyword evidence="3" id="KW-1185">Reference proteome</keyword>
<sequence>MAIERLFPVCVFQNLSKATYRVTFDTEAYFETVGSRCFYPEVAVVFRVEEPEEHYHIPLLISPFGYSTYRGS</sequence>